<gene>
    <name evidence="1" type="ORF">STRCI_008456</name>
</gene>
<proteinExistence type="predicted"/>
<accession>A0ABY7KS06</accession>
<dbReference type="Proteomes" id="UP001164439">
    <property type="component" value="Chromosome"/>
</dbReference>
<protein>
    <recommendedName>
        <fullName evidence="3">Adenosine deaminase</fullName>
    </recommendedName>
</protein>
<dbReference type="EMBL" id="CP114413">
    <property type="protein sequence ID" value="WAZ27343.1"/>
    <property type="molecule type" value="Genomic_DNA"/>
</dbReference>
<evidence type="ECO:0000313" key="1">
    <source>
        <dbReference type="EMBL" id="WAZ27343.1"/>
    </source>
</evidence>
<keyword evidence="2" id="KW-1185">Reference proteome</keyword>
<reference evidence="1" key="1">
    <citation type="submission" date="2022-12" db="EMBL/GenBank/DDBJ databases">
        <authorList>
            <person name="Ruckert C."/>
            <person name="Busche T."/>
            <person name="Kalinowski J."/>
            <person name="Wittmann C."/>
        </authorList>
    </citation>
    <scope>NUCLEOTIDE SEQUENCE</scope>
    <source>
        <strain evidence="1">DSM 40467</strain>
    </source>
</reference>
<organism evidence="1 2">
    <name type="scientific">Streptomyces cinnabarinus</name>
    <dbReference type="NCBI Taxonomy" id="67287"/>
    <lineage>
        <taxon>Bacteria</taxon>
        <taxon>Bacillati</taxon>
        <taxon>Actinomycetota</taxon>
        <taxon>Actinomycetes</taxon>
        <taxon>Kitasatosporales</taxon>
        <taxon>Streptomycetaceae</taxon>
        <taxon>Streptomyces</taxon>
    </lineage>
</organism>
<evidence type="ECO:0000313" key="2">
    <source>
        <dbReference type="Proteomes" id="UP001164439"/>
    </source>
</evidence>
<name>A0ABY7KS06_9ACTN</name>
<evidence type="ECO:0008006" key="3">
    <source>
        <dbReference type="Google" id="ProtNLM"/>
    </source>
</evidence>
<sequence length="91" mass="9939">MSKAHLHLHLEGAMRPATLAELSGEYGEQPLGSGGFKSFEDSMSMYCVAARLVRNGPRENYVHVCCAGVPGRALSIQFVTPRRISCMDNRA</sequence>